<name>A0A074LD22_9BACT</name>
<dbReference type="STRING" id="1048983.EL17_23445"/>
<evidence type="ECO:0000256" key="1">
    <source>
        <dbReference type="SAM" id="Phobius"/>
    </source>
</evidence>
<dbReference type="EMBL" id="JMIH01000042">
    <property type="protein sequence ID" value="KEO71667.1"/>
    <property type="molecule type" value="Genomic_DNA"/>
</dbReference>
<keyword evidence="1" id="KW-0472">Membrane</keyword>
<keyword evidence="3" id="KW-1185">Reference proteome</keyword>
<dbReference type="PROSITE" id="PS51257">
    <property type="entry name" value="PROKAR_LIPOPROTEIN"/>
    <property type="match status" value="1"/>
</dbReference>
<keyword evidence="1" id="KW-0812">Transmembrane</keyword>
<dbReference type="RefSeq" id="WP_035079819.1">
    <property type="nucleotide sequence ID" value="NZ_JMIH01000042.1"/>
</dbReference>
<comment type="caution">
    <text evidence="2">The sequence shown here is derived from an EMBL/GenBank/DDBJ whole genome shotgun (WGS) entry which is preliminary data.</text>
</comment>
<accession>A0A074LD22</accession>
<sequence length="173" mass="20489">MQKINNLILYIKSSIEPLNLTDWLGIAGFIIACLNVVYSIYERRSNKKGKIKLDIDNLAIEKESNVYRLYFNLSLTNQSRNKRKISKLGFTVNHVPVTYYDNTNTEIIGYDLEIAEPNLRQFHCTIYNKIFSRYNLLKITVTDTYDYKHSYMRVINIKTLPEADIFKYYQNEF</sequence>
<organism evidence="2 3">
    <name type="scientific">Anditalea andensis</name>
    <dbReference type="NCBI Taxonomy" id="1048983"/>
    <lineage>
        <taxon>Bacteria</taxon>
        <taxon>Pseudomonadati</taxon>
        <taxon>Bacteroidota</taxon>
        <taxon>Cytophagia</taxon>
        <taxon>Cytophagales</taxon>
        <taxon>Cytophagaceae</taxon>
        <taxon>Anditalea</taxon>
    </lineage>
</organism>
<proteinExistence type="predicted"/>
<evidence type="ECO:0000313" key="3">
    <source>
        <dbReference type="Proteomes" id="UP000027821"/>
    </source>
</evidence>
<dbReference type="Proteomes" id="UP000027821">
    <property type="component" value="Unassembled WGS sequence"/>
</dbReference>
<dbReference type="AlphaFoldDB" id="A0A074LD22"/>
<keyword evidence="1" id="KW-1133">Transmembrane helix</keyword>
<feature type="transmembrane region" description="Helical" evidence="1">
    <location>
        <begin position="23"/>
        <end position="41"/>
    </location>
</feature>
<gene>
    <name evidence="2" type="ORF">EL17_23445</name>
</gene>
<evidence type="ECO:0000313" key="2">
    <source>
        <dbReference type="EMBL" id="KEO71667.1"/>
    </source>
</evidence>
<protein>
    <submittedName>
        <fullName evidence="2">Uncharacterized protein</fullName>
    </submittedName>
</protein>
<reference evidence="2 3" key="1">
    <citation type="submission" date="2014-04" db="EMBL/GenBank/DDBJ databases">
        <title>Characterization and application of a salt tolerant electro-active bacterium.</title>
        <authorList>
            <person name="Yang L."/>
            <person name="Wei S."/>
            <person name="Tay Q.X.M."/>
        </authorList>
    </citation>
    <scope>NUCLEOTIDE SEQUENCE [LARGE SCALE GENOMIC DNA]</scope>
    <source>
        <strain evidence="2 3">LY1</strain>
    </source>
</reference>